<dbReference type="InterPro" id="IPR011990">
    <property type="entry name" value="TPR-like_helical_dom_sf"/>
</dbReference>
<dbReference type="PANTHER" id="PTHR44858:SF1">
    <property type="entry name" value="UDP-N-ACETYLGLUCOSAMINE--PEPTIDE N-ACETYLGLUCOSAMINYLTRANSFERASE SPINDLY-RELATED"/>
    <property type="match status" value="1"/>
</dbReference>
<dbReference type="PROSITE" id="PS50005">
    <property type="entry name" value="TPR"/>
    <property type="match status" value="5"/>
</dbReference>
<feature type="repeat" description="TPR" evidence="3">
    <location>
        <begin position="205"/>
        <end position="238"/>
    </location>
</feature>
<comment type="caution">
    <text evidence="4">The sequence shown here is derived from an EMBL/GenBank/DDBJ whole genome shotgun (WGS) entry which is preliminary data.</text>
</comment>
<evidence type="ECO:0000256" key="1">
    <source>
        <dbReference type="ARBA" id="ARBA00022737"/>
    </source>
</evidence>
<dbReference type="GO" id="GO:0046813">
    <property type="term" value="P:receptor-mediated virion attachment to host cell"/>
    <property type="evidence" value="ECO:0007669"/>
    <property type="project" value="TreeGrafter"/>
</dbReference>
<evidence type="ECO:0000256" key="3">
    <source>
        <dbReference type="PROSITE-ProRule" id="PRU00339"/>
    </source>
</evidence>
<dbReference type="PANTHER" id="PTHR44858">
    <property type="entry name" value="TETRATRICOPEPTIDE REPEAT PROTEIN 6"/>
    <property type="match status" value="1"/>
</dbReference>
<feature type="repeat" description="TPR" evidence="3">
    <location>
        <begin position="24"/>
        <end position="57"/>
    </location>
</feature>
<dbReference type="AlphaFoldDB" id="A0A933IAH6"/>
<keyword evidence="2 3" id="KW-0802">TPR repeat</keyword>
<reference evidence="4" key="1">
    <citation type="submission" date="2020-07" db="EMBL/GenBank/DDBJ databases">
        <title>Huge and variable diversity of episymbiotic CPR bacteria and DPANN archaea in groundwater ecosystems.</title>
        <authorList>
            <person name="He C.Y."/>
            <person name="Keren R."/>
            <person name="Whittaker M."/>
            <person name="Farag I.F."/>
            <person name="Doudna J."/>
            <person name="Cate J.H.D."/>
            <person name="Banfield J.F."/>
        </authorList>
    </citation>
    <scope>NUCLEOTIDE SEQUENCE</scope>
    <source>
        <strain evidence="4">NC_groundwater_1520_Pr4_B-0.1um_53_5</strain>
    </source>
</reference>
<dbReference type="InterPro" id="IPR050498">
    <property type="entry name" value="Ycf3"/>
</dbReference>
<sequence length="318" mass="36339">MKKVRCLYFIGIFIMLQGCAIDKSKEYLLKGDEQLEMKNYEYAINNYDKAIEINPKNDAAYFKRGKAFLYQAQYSKSIDDFSNAIKINDKKCIYYVYRGWGWFSTDRSYMEKAIEDVSKALSMDTKCVEAYHLKANISLVQSDYMSIINICNKAIEIDPQFVGELGTGEWSIYKLRGKGYQNTGQYDKALSDYNKGLEYVPQDEETLVLIGGIFGNYKGDQQKAVEYYSKAIAINPRYAMAYGMRGYAHALLHKDQEAINDFTTAIKLWPNFTIAYCGRARVYIRMNNLVQAVGDLQQAARGGNAEAQQALVKIGMSW</sequence>
<organism evidence="4 5">
    <name type="scientific">candidate division TA06 bacterium</name>
    <dbReference type="NCBI Taxonomy" id="2250710"/>
    <lineage>
        <taxon>Bacteria</taxon>
        <taxon>Bacteria division TA06</taxon>
    </lineage>
</organism>
<evidence type="ECO:0000313" key="4">
    <source>
        <dbReference type="EMBL" id="MBI4727600.1"/>
    </source>
</evidence>
<protein>
    <submittedName>
        <fullName evidence="4">Tetratricopeptide repeat protein</fullName>
    </submittedName>
</protein>
<accession>A0A933IAH6</accession>
<dbReference type="EMBL" id="JACQXR010000139">
    <property type="protein sequence ID" value="MBI4727600.1"/>
    <property type="molecule type" value="Genomic_DNA"/>
</dbReference>
<dbReference type="Pfam" id="PF13181">
    <property type="entry name" value="TPR_8"/>
    <property type="match status" value="2"/>
</dbReference>
<dbReference type="InterPro" id="IPR019734">
    <property type="entry name" value="TPR_rpt"/>
</dbReference>
<dbReference type="SUPFAM" id="SSF48452">
    <property type="entry name" value="TPR-like"/>
    <property type="match status" value="1"/>
</dbReference>
<dbReference type="PROSITE" id="PS51257">
    <property type="entry name" value="PROKAR_LIPOPROTEIN"/>
    <property type="match status" value="1"/>
</dbReference>
<name>A0A933IAH6_UNCT6</name>
<keyword evidence="1" id="KW-0677">Repeat</keyword>
<dbReference type="Pfam" id="PF13414">
    <property type="entry name" value="TPR_11"/>
    <property type="match status" value="1"/>
</dbReference>
<evidence type="ECO:0000313" key="5">
    <source>
        <dbReference type="Proteomes" id="UP000736328"/>
    </source>
</evidence>
<gene>
    <name evidence="4" type="ORF">HY768_10365</name>
</gene>
<evidence type="ECO:0000256" key="2">
    <source>
        <dbReference type="ARBA" id="ARBA00022803"/>
    </source>
</evidence>
<feature type="repeat" description="TPR" evidence="3">
    <location>
        <begin position="58"/>
        <end position="91"/>
    </location>
</feature>
<dbReference type="Proteomes" id="UP000736328">
    <property type="component" value="Unassembled WGS sequence"/>
</dbReference>
<proteinExistence type="predicted"/>
<dbReference type="GO" id="GO:0009279">
    <property type="term" value="C:cell outer membrane"/>
    <property type="evidence" value="ECO:0007669"/>
    <property type="project" value="TreeGrafter"/>
</dbReference>
<dbReference type="Gene3D" id="1.25.40.10">
    <property type="entry name" value="Tetratricopeptide repeat domain"/>
    <property type="match status" value="3"/>
</dbReference>
<feature type="repeat" description="TPR" evidence="3">
    <location>
        <begin position="170"/>
        <end position="203"/>
    </location>
</feature>
<feature type="repeat" description="TPR" evidence="3">
    <location>
        <begin position="239"/>
        <end position="272"/>
    </location>
</feature>
<dbReference type="SMART" id="SM00028">
    <property type="entry name" value="TPR"/>
    <property type="match status" value="8"/>
</dbReference>